<dbReference type="RefSeq" id="WP_136336808.1">
    <property type="nucleotide sequence ID" value="NZ_QXMP01000011.1"/>
</dbReference>
<keyword evidence="2" id="KW-1185">Reference proteome</keyword>
<evidence type="ECO:0000313" key="1">
    <source>
        <dbReference type="EMBL" id="THD66738.1"/>
    </source>
</evidence>
<dbReference type="EMBL" id="SSMC01000003">
    <property type="protein sequence ID" value="THD66738.1"/>
    <property type="molecule type" value="Genomic_DNA"/>
</dbReference>
<gene>
    <name evidence="1" type="ORF">E7Z59_13235</name>
</gene>
<name>A0A4S3LYP4_9FLAO</name>
<evidence type="ECO:0000313" key="2">
    <source>
        <dbReference type="Proteomes" id="UP000305939"/>
    </source>
</evidence>
<dbReference type="AlphaFoldDB" id="A0A4S3LYP4"/>
<dbReference type="OrthoDB" id="820054at2"/>
<sequence length="235" mass="27272">MNAQNFEGRVFHEDTPLEGIIFFNQQSQQAAYSDTMGYFNIAARKGDTVRISSNYYQEKLVIISTEELEQGVVIALEGNGIDLEEVVVTKTLEPKKFNTITYSRNLNEDIKEDIKKNSWKYGKPSSYGVDFVAIYKFITTMFKAKRKKPERSNFDFTSIKQLDSLFSNSEKFNDMFLRETLNIHPDEKQLYFFYLESKQLSAEIFSKNKELDLLETLLVAAEEFNMLKSTSIVEE</sequence>
<protein>
    <recommendedName>
        <fullName evidence="3">Carboxypeptidase-like regulatory domain-containing protein</fullName>
    </recommendedName>
</protein>
<accession>A0A4S3LYP4</accession>
<proteinExistence type="predicted"/>
<evidence type="ECO:0008006" key="3">
    <source>
        <dbReference type="Google" id="ProtNLM"/>
    </source>
</evidence>
<dbReference type="Proteomes" id="UP000305939">
    <property type="component" value="Unassembled WGS sequence"/>
</dbReference>
<reference evidence="1 2" key="1">
    <citation type="submission" date="2019-04" db="EMBL/GenBank/DDBJ databases">
        <title>Draft genome sequence of Robertkochia marina CC-AMO-30D.</title>
        <authorList>
            <person name="Hameed A."/>
            <person name="Lin S.-Y."/>
            <person name="Shahina M."/>
            <person name="Lai W.-A."/>
            <person name="Young C.-C."/>
        </authorList>
    </citation>
    <scope>NUCLEOTIDE SEQUENCE [LARGE SCALE GENOMIC DNA]</scope>
    <source>
        <strain evidence="1 2">CC-AMO-30D</strain>
    </source>
</reference>
<dbReference type="Pfam" id="PF13715">
    <property type="entry name" value="CarbopepD_reg_2"/>
    <property type="match status" value="1"/>
</dbReference>
<organism evidence="1 2">
    <name type="scientific">Robertkochia marina</name>
    <dbReference type="NCBI Taxonomy" id="1227945"/>
    <lineage>
        <taxon>Bacteria</taxon>
        <taxon>Pseudomonadati</taxon>
        <taxon>Bacteroidota</taxon>
        <taxon>Flavobacteriia</taxon>
        <taxon>Flavobacteriales</taxon>
        <taxon>Flavobacteriaceae</taxon>
        <taxon>Robertkochia</taxon>
    </lineage>
</organism>
<comment type="caution">
    <text evidence="1">The sequence shown here is derived from an EMBL/GenBank/DDBJ whole genome shotgun (WGS) entry which is preliminary data.</text>
</comment>